<feature type="binding site" description="axial binding residue" evidence="7">
    <location>
        <position position="533"/>
    </location>
    <ligand>
        <name>heme</name>
        <dbReference type="ChEBI" id="CHEBI:30413"/>
    </ligand>
    <ligandPart>
        <name>Fe</name>
        <dbReference type="ChEBI" id="CHEBI:18248"/>
    </ligandPart>
</feature>
<evidence type="ECO:0000313" key="9">
    <source>
        <dbReference type="EMBL" id="KKA24567.1"/>
    </source>
</evidence>
<keyword evidence="10" id="KW-1185">Reference proteome</keyword>
<keyword evidence="3 7" id="KW-0349">Heme</keyword>
<dbReference type="Pfam" id="PF00067">
    <property type="entry name" value="p450"/>
    <property type="match status" value="1"/>
</dbReference>
<evidence type="ECO:0000256" key="7">
    <source>
        <dbReference type="PIRSR" id="PIRSR602401-1"/>
    </source>
</evidence>
<dbReference type="GO" id="GO:0008395">
    <property type="term" value="F:steroid hydroxylase activity"/>
    <property type="evidence" value="ECO:0007669"/>
    <property type="project" value="TreeGrafter"/>
</dbReference>
<evidence type="ECO:0000256" key="5">
    <source>
        <dbReference type="ARBA" id="ARBA00023004"/>
    </source>
</evidence>
<dbReference type="PRINTS" id="PR00463">
    <property type="entry name" value="EP450I"/>
</dbReference>
<evidence type="ECO:0000256" key="2">
    <source>
        <dbReference type="ARBA" id="ARBA00010617"/>
    </source>
</evidence>
<evidence type="ECO:0000256" key="6">
    <source>
        <dbReference type="ARBA" id="ARBA00023033"/>
    </source>
</evidence>
<evidence type="ECO:0000313" key="10">
    <source>
        <dbReference type="Proteomes" id="UP000053958"/>
    </source>
</evidence>
<dbReference type="InterPro" id="IPR001128">
    <property type="entry name" value="Cyt_P450"/>
</dbReference>
<dbReference type="Gene3D" id="1.10.630.10">
    <property type="entry name" value="Cytochrome P450"/>
    <property type="match status" value="1"/>
</dbReference>
<evidence type="ECO:0000256" key="4">
    <source>
        <dbReference type="ARBA" id="ARBA00022723"/>
    </source>
</evidence>
<dbReference type="GO" id="GO:0020037">
    <property type="term" value="F:heme binding"/>
    <property type="evidence" value="ECO:0007669"/>
    <property type="project" value="InterPro"/>
</dbReference>
<keyword evidence="6" id="KW-0560">Oxidoreductase</keyword>
<keyword evidence="4 7" id="KW-0479">Metal-binding</keyword>
<comment type="similarity">
    <text evidence="2">Belongs to the cytochrome P450 family.</text>
</comment>
<dbReference type="GeneID" id="25313752"/>
<dbReference type="AlphaFoldDB" id="A0A0F4Z222"/>
<dbReference type="InterPro" id="IPR002401">
    <property type="entry name" value="Cyt_P450_E_grp-I"/>
</dbReference>
<dbReference type="PANTHER" id="PTHR24304">
    <property type="entry name" value="CYTOCHROME P450 FAMILY 7"/>
    <property type="match status" value="1"/>
</dbReference>
<sequence length="613" mass="68523">MAMALQAWSLLRSLLPNSSLAAVLLATILILTYTVTSIKGHLTARLKPEHRRSPPTLPYAIPFLRHLPQWLIDEKGFLSRAMTCYSAYTPVRVHLGNRSFFVLSGPKTISSLFKNSKRLVSTQWLVGILIVVFGLPPADAPLYLNDDTGYGVQPVEGAKMTNPDLRIFYLAHRSLYAYIAGPGLDAMARQLVCSLAEQIAQCPLADDDCWTDVPDLYAGLIRKMTFKASVTALCGAHIFTINPDLDEDFWAFDAATLSLMRWPSWLVPGARRAREKMKLNMTRWHRFAEQHYHYDGDGDDPRDWEEFFGNRIMRMRNRIYRKLPLSDEAYAAEDVGMLWAANANAIPAVIWMLLEIVQRPELLARVRAEIAPYITHDAADASKISSVDIAGLCSIPLLQSIYAEVLRLQVGIVLPWMAADELRIEGWSVQEGETVMASTWHAGRDPLVWNTGSVDDPHPVDEFWAERFLVKNDGVHMGPVRKAEEEATPSCPHKQPFSSSASDKSAAAAQQCSFTLAGTAGTWIPYGGGLKLCPGRHFAKQEMIVASAMFLTAFDIELTTNKRIVPDERFFMFGVLPPRGRIGSRIRRRVPPKTHAGTVHVYSTGQMSERGRD</sequence>
<evidence type="ECO:0000256" key="3">
    <source>
        <dbReference type="ARBA" id="ARBA00022617"/>
    </source>
</evidence>
<dbReference type="RefSeq" id="XP_013331179.1">
    <property type="nucleotide sequence ID" value="XM_013475725.1"/>
</dbReference>
<dbReference type="STRING" id="1408163.A0A0F4Z222"/>
<gene>
    <name evidence="9" type="ORF">T310_1401</name>
</gene>
<proteinExistence type="inferred from homology"/>
<accession>A0A0F4Z222</accession>
<evidence type="ECO:0000256" key="1">
    <source>
        <dbReference type="ARBA" id="ARBA00001971"/>
    </source>
</evidence>
<dbReference type="GO" id="GO:0005506">
    <property type="term" value="F:iron ion binding"/>
    <property type="evidence" value="ECO:0007669"/>
    <property type="project" value="InterPro"/>
</dbReference>
<feature type="region of interest" description="Disordered" evidence="8">
    <location>
        <begin position="481"/>
        <end position="502"/>
    </location>
</feature>
<comment type="caution">
    <text evidence="9">The sequence shown here is derived from an EMBL/GenBank/DDBJ whole genome shotgun (WGS) entry which is preliminary data.</text>
</comment>
<dbReference type="InterPro" id="IPR050529">
    <property type="entry name" value="CYP450_sterol_14alpha_dmase"/>
</dbReference>
<dbReference type="InterPro" id="IPR036396">
    <property type="entry name" value="Cyt_P450_sf"/>
</dbReference>
<reference evidence="9 10" key="1">
    <citation type="submission" date="2015-04" db="EMBL/GenBank/DDBJ databases">
        <authorList>
            <person name="Heijne W.H."/>
            <person name="Fedorova N.D."/>
            <person name="Nierman W.C."/>
            <person name="Vollebregt A.W."/>
            <person name="Zhao Z."/>
            <person name="Wu L."/>
            <person name="Kumar M."/>
            <person name="Stam H."/>
            <person name="van den Berg M.A."/>
            <person name="Pel H.J."/>
        </authorList>
    </citation>
    <scope>NUCLEOTIDE SEQUENCE [LARGE SCALE GENOMIC DNA]</scope>
    <source>
        <strain evidence="9 10">CBS 393.64</strain>
    </source>
</reference>
<dbReference type="OrthoDB" id="3366823at2759"/>
<dbReference type="EMBL" id="LASV01000059">
    <property type="protein sequence ID" value="KKA24567.1"/>
    <property type="molecule type" value="Genomic_DNA"/>
</dbReference>
<dbReference type="CDD" id="cd11040">
    <property type="entry name" value="CYP7_CYP8-like"/>
    <property type="match status" value="1"/>
</dbReference>
<dbReference type="PANTHER" id="PTHR24304:SF2">
    <property type="entry name" value="24-HYDROXYCHOLESTEROL 7-ALPHA-HYDROXYLASE"/>
    <property type="match status" value="1"/>
</dbReference>
<comment type="cofactor">
    <cofactor evidence="1 7">
        <name>heme</name>
        <dbReference type="ChEBI" id="CHEBI:30413"/>
    </cofactor>
</comment>
<dbReference type="GO" id="GO:0016705">
    <property type="term" value="F:oxidoreductase activity, acting on paired donors, with incorporation or reduction of molecular oxygen"/>
    <property type="evidence" value="ECO:0007669"/>
    <property type="project" value="InterPro"/>
</dbReference>
<dbReference type="Proteomes" id="UP000053958">
    <property type="component" value="Unassembled WGS sequence"/>
</dbReference>
<organism evidence="9 10">
    <name type="scientific">Rasamsonia emersonii (strain ATCC 16479 / CBS 393.64 / IMI 116815)</name>
    <dbReference type="NCBI Taxonomy" id="1408163"/>
    <lineage>
        <taxon>Eukaryota</taxon>
        <taxon>Fungi</taxon>
        <taxon>Dikarya</taxon>
        <taxon>Ascomycota</taxon>
        <taxon>Pezizomycotina</taxon>
        <taxon>Eurotiomycetes</taxon>
        <taxon>Eurotiomycetidae</taxon>
        <taxon>Eurotiales</taxon>
        <taxon>Trichocomaceae</taxon>
        <taxon>Rasamsonia</taxon>
    </lineage>
</organism>
<name>A0A0F4Z222_RASE3</name>
<protein>
    <submittedName>
        <fullName evidence="9">Cytochrome P450</fullName>
    </submittedName>
</protein>
<keyword evidence="6" id="KW-0503">Monooxygenase</keyword>
<dbReference type="SUPFAM" id="SSF48264">
    <property type="entry name" value="Cytochrome P450"/>
    <property type="match status" value="1"/>
</dbReference>
<keyword evidence="5 7" id="KW-0408">Iron</keyword>
<evidence type="ECO:0000256" key="8">
    <source>
        <dbReference type="SAM" id="MobiDB-lite"/>
    </source>
</evidence>